<dbReference type="InterPro" id="IPR006059">
    <property type="entry name" value="SBP"/>
</dbReference>
<dbReference type="EMBL" id="CP068595">
    <property type="protein sequence ID" value="QQZ62268.1"/>
    <property type="molecule type" value="Genomic_DNA"/>
</dbReference>
<evidence type="ECO:0000256" key="1">
    <source>
        <dbReference type="ARBA" id="ARBA00008520"/>
    </source>
</evidence>
<dbReference type="PANTHER" id="PTHR43649">
    <property type="entry name" value="ARABINOSE-BINDING PROTEIN-RELATED"/>
    <property type="match status" value="1"/>
</dbReference>
<dbReference type="GO" id="GO:0055085">
    <property type="term" value="P:transmembrane transport"/>
    <property type="evidence" value="ECO:0007669"/>
    <property type="project" value="InterPro"/>
</dbReference>
<dbReference type="PROSITE" id="PS01037">
    <property type="entry name" value="SBP_BACTERIAL_1"/>
    <property type="match status" value="1"/>
</dbReference>
<dbReference type="InterPro" id="IPR050490">
    <property type="entry name" value="Bact_solute-bd_prot1"/>
</dbReference>
<keyword evidence="5" id="KW-1185">Reference proteome</keyword>
<dbReference type="PROSITE" id="PS51257">
    <property type="entry name" value="PROKAR_LIPOPROTEIN"/>
    <property type="match status" value="1"/>
</dbReference>
<organism evidence="4 5">
    <name type="scientific">Paenibacillus sonchi</name>
    <dbReference type="NCBI Taxonomy" id="373687"/>
    <lineage>
        <taxon>Bacteria</taxon>
        <taxon>Bacillati</taxon>
        <taxon>Bacillota</taxon>
        <taxon>Bacilli</taxon>
        <taxon>Bacillales</taxon>
        <taxon>Paenibacillaceae</taxon>
        <taxon>Paenibacillus</taxon>
        <taxon>Paenibacillus sonchi group</taxon>
    </lineage>
</organism>
<accession>A0A974PF67</accession>
<dbReference type="Pfam" id="PF01547">
    <property type="entry name" value="SBP_bac_1"/>
    <property type="match status" value="1"/>
</dbReference>
<evidence type="ECO:0000256" key="3">
    <source>
        <dbReference type="ARBA" id="ARBA00022729"/>
    </source>
</evidence>
<evidence type="ECO:0000313" key="5">
    <source>
        <dbReference type="Proteomes" id="UP000595841"/>
    </source>
</evidence>
<dbReference type="InterPro" id="IPR006061">
    <property type="entry name" value="SBP_1_CS"/>
</dbReference>
<reference evidence="4 5" key="1">
    <citation type="submission" date="2021-01" db="EMBL/GenBank/DDBJ databases">
        <title>Whole genome sequence of Paenibacillus sonchi LMG 24727 for comparative genomics.</title>
        <authorList>
            <person name="Lee G."/>
            <person name="Kim M.-J."/>
            <person name="Lim K."/>
            <person name="Shin J.-H."/>
        </authorList>
    </citation>
    <scope>NUCLEOTIDE SEQUENCE [LARGE SCALE GENOMIC DNA]</scope>
    <source>
        <strain evidence="4 5">LMG 24727</strain>
    </source>
</reference>
<comment type="similarity">
    <text evidence="1">Belongs to the bacterial solute-binding protein 1 family.</text>
</comment>
<evidence type="ECO:0000313" key="4">
    <source>
        <dbReference type="EMBL" id="QQZ62268.1"/>
    </source>
</evidence>
<sequence>MKKWLSSLAIITLTGTLLVGCGNNASESTSTGEGEKNDKITLKLLQNKPEIADKLKQMLADYNKLNPNVTIEPEVTADVPTRLKTMFASGDEPDIFTMKGYADMKNWQEKLADLSGEPWIEDVLPAAQPGMTIDGKKYGFPLAIEGYGFVYNKELFAKAGIDKVPTTLTGLKEVNEKLKAAGITSYAEAYRENWPLGQHLLSLPFSYEPDPEGFAKKLNEGTAQVKDSPFMKGFFDVLDMTVNYGKGQDSLGISYDAEVASFASGKSAMMQQGVWVLQPVMKINPNIQMGMFAIPLTDNPEETKLPVSVPNYYVVNKNSKHLDEVKKFLAWVHDNGQKYLVESFQFTPAFTSMKASADLGPLAEDMGKYVTENKTLPWAFALWPNGGIREQFVKPLQQYIAGQMTKEEALEDLQKSWTAAVD</sequence>
<dbReference type="SUPFAM" id="SSF53850">
    <property type="entry name" value="Periplasmic binding protein-like II"/>
    <property type="match status" value="1"/>
</dbReference>
<evidence type="ECO:0000256" key="2">
    <source>
        <dbReference type="ARBA" id="ARBA00022448"/>
    </source>
</evidence>
<name>A0A974PF67_9BACL</name>
<dbReference type="Proteomes" id="UP000595841">
    <property type="component" value="Chromosome"/>
</dbReference>
<dbReference type="KEGG" id="pson:JI735_06485"/>
<dbReference type="RefSeq" id="WP_202677202.1">
    <property type="nucleotide sequence ID" value="NZ_CP068595.1"/>
</dbReference>
<protein>
    <submittedName>
        <fullName evidence="4">Carbohydrate ABC transporter substrate-binding protein</fullName>
    </submittedName>
</protein>
<keyword evidence="2" id="KW-0813">Transport</keyword>
<proteinExistence type="inferred from homology"/>
<dbReference type="AlphaFoldDB" id="A0A974PF67"/>
<dbReference type="Gene3D" id="3.40.190.10">
    <property type="entry name" value="Periplasmic binding protein-like II"/>
    <property type="match status" value="2"/>
</dbReference>
<keyword evidence="3" id="KW-0732">Signal</keyword>
<gene>
    <name evidence="4" type="ORF">JI735_06485</name>
</gene>